<dbReference type="RefSeq" id="WP_106212524.1">
    <property type="nucleotide sequence ID" value="NZ_PVTL01000005.1"/>
</dbReference>
<dbReference type="Pfam" id="PF04542">
    <property type="entry name" value="Sigma70_r2"/>
    <property type="match status" value="1"/>
</dbReference>
<accession>A0A2T0VCP1</accession>
<dbReference type="GO" id="GO:0006352">
    <property type="term" value="P:DNA-templated transcription initiation"/>
    <property type="evidence" value="ECO:0007669"/>
    <property type="project" value="InterPro"/>
</dbReference>
<gene>
    <name evidence="8" type="ORF">B0I08_105102</name>
</gene>
<dbReference type="InterPro" id="IPR013249">
    <property type="entry name" value="RNA_pol_sigma70_r4_t2"/>
</dbReference>
<keyword evidence="3" id="KW-0731">Sigma factor</keyword>
<dbReference type="SUPFAM" id="SSF88946">
    <property type="entry name" value="Sigma2 domain of RNA polymerase sigma factors"/>
    <property type="match status" value="1"/>
</dbReference>
<feature type="domain" description="RNA polymerase sigma-70 region 2" evidence="6">
    <location>
        <begin position="24"/>
        <end position="93"/>
    </location>
</feature>
<evidence type="ECO:0000259" key="7">
    <source>
        <dbReference type="Pfam" id="PF08281"/>
    </source>
</evidence>
<dbReference type="GO" id="GO:0003677">
    <property type="term" value="F:DNA binding"/>
    <property type="evidence" value="ECO:0007669"/>
    <property type="project" value="UniProtKB-KW"/>
</dbReference>
<evidence type="ECO:0000313" key="8">
    <source>
        <dbReference type="EMBL" id="PRY67941.1"/>
    </source>
</evidence>
<name>A0A2T0VCP1_9MICO</name>
<dbReference type="Proteomes" id="UP000237983">
    <property type="component" value="Unassembled WGS sequence"/>
</dbReference>
<reference evidence="8 9" key="1">
    <citation type="submission" date="2018-03" db="EMBL/GenBank/DDBJ databases">
        <title>Genomic Encyclopedia of Type Strains, Phase III (KMG-III): the genomes of soil and plant-associated and newly described type strains.</title>
        <authorList>
            <person name="Whitman W."/>
        </authorList>
    </citation>
    <scope>NUCLEOTIDE SEQUENCE [LARGE SCALE GENOMIC DNA]</scope>
    <source>
        <strain evidence="8 9">CGMCC 1.12484</strain>
    </source>
</reference>
<evidence type="ECO:0000313" key="9">
    <source>
        <dbReference type="Proteomes" id="UP000237983"/>
    </source>
</evidence>
<dbReference type="NCBIfam" id="TIGR02937">
    <property type="entry name" value="sigma70-ECF"/>
    <property type="match status" value="1"/>
</dbReference>
<evidence type="ECO:0000256" key="5">
    <source>
        <dbReference type="ARBA" id="ARBA00023163"/>
    </source>
</evidence>
<keyword evidence="4" id="KW-0238">DNA-binding</keyword>
<dbReference type="InterPro" id="IPR013325">
    <property type="entry name" value="RNA_pol_sigma_r2"/>
</dbReference>
<dbReference type="InterPro" id="IPR007627">
    <property type="entry name" value="RNA_pol_sigma70_r2"/>
</dbReference>
<comment type="similarity">
    <text evidence="1">Belongs to the sigma-70 factor family. ECF subfamily.</text>
</comment>
<keyword evidence="5" id="KW-0804">Transcription</keyword>
<dbReference type="OrthoDB" id="5243766at2"/>
<dbReference type="Pfam" id="PF08281">
    <property type="entry name" value="Sigma70_r4_2"/>
    <property type="match status" value="1"/>
</dbReference>
<keyword evidence="9" id="KW-1185">Reference proteome</keyword>
<dbReference type="AlphaFoldDB" id="A0A2T0VCP1"/>
<comment type="caution">
    <text evidence="8">The sequence shown here is derived from an EMBL/GenBank/DDBJ whole genome shotgun (WGS) entry which is preliminary data.</text>
</comment>
<dbReference type="InterPro" id="IPR039425">
    <property type="entry name" value="RNA_pol_sigma-70-like"/>
</dbReference>
<dbReference type="EMBL" id="PVTL01000005">
    <property type="protein sequence ID" value="PRY67941.1"/>
    <property type="molecule type" value="Genomic_DNA"/>
</dbReference>
<dbReference type="Gene3D" id="1.10.10.10">
    <property type="entry name" value="Winged helix-like DNA-binding domain superfamily/Winged helix DNA-binding domain"/>
    <property type="match status" value="1"/>
</dbReference>
<evidence type="ECO:0000259" key="6">
    <source>
        <dbReference type="Pfam" id="PF04542"/>
    </source>
</evidence>
<organism evidence="8 9">
    <name type="scientific">Glaciihabitans tibetensis</name>
    <dbReference type="NCBI Taxonomy" id="1266600"/>
    <lineage>
        <taxon>Bacteria</taxon>
        <taxon>Bacillati</taxon>
        <taxon>Actinomycetota</taxon>
        <taxon>Actinomycetes</taxon>
        <taxon>Micrococcales</taxon>
        <taxon>Microbacteriaceae</taxon>
        <taxon>Glaciihabitans</taxon>
    </lineage>
</organism>
<dbReference type="GO" id="GO:0016987">
    <property type="term" value="F:sigma factor activity"/>
    <property type="evidence" value="ECO:0007669"/>
    <property type="project" value="UniProtKB-KW"/>
</dbReference>
<keyword evidence="2" id="KW-0805">Transcription regulation</keyword>
<dbReference type="PANTHER" id="PTHR43133">
    <property type="entry name" value="RNA POLYMERASE ECF-TYPE SIGMA FACTO"/>
    <property type="match status" value="1"/>
</dbReference>
<feature type="domain" description="RNA polymerase sigma factor 70 region 4 type 2" evidence="7">
    <location>
        <begin position="123"/>
        <end position="175"/>
    </location>
</feature>
<proteinExistence type="inferred from homology"/>
<dbReference type="InterPro" id="IPR014284">
    <property type="entry name" value="RNA_pol_sigma-70_dom"/>
</dbReference>
<evidence type="ECO:0000256" key="3">
    <source>
        <dbReference type="ARBA" id="ARBA00023082"/>
    </source>
</evidence>
<dbReference type="InterPro" id="IPR013324">
    <property type="entry name" value="RNA_pol_sigma_r3/r4-like"/>
</dbReference>
<evidence type="ECO:0000256" key="2">
    <source>
        <dbReference type="ARBA" id="ARBA00023015"/>
    </source>
</evidence>
<evidence type="ECO:0000256" key="1">
    <source>
        <dbReference type="ARBA" id="ARBA00010641"/>
    </source>
</evidence>
<dbReference type="SUPFAM" id="SSF88659">
    <property type="entry name" value="Sigma3 and sigma4 domains of RNA polymerase sigma factors"/>
    <property type="match status" value="1"/>
</dbReference>
<evidence type="ECO:0000256" key="4">
    <source>
        <dbReference type="ARBA" id="ARBA00023125"/>
    </source>
</evidence>
<dbReference type="PANTHER" id="PTHR43133:SF8">
    <property type="entry name" value="RNA POLYMERASE SIGMA FACTOR HI_1459-RELATED"/>
    <property type="match status" value="1"/>
</dbReference>
<sequence>MNGAGDERLVAAAVRGDERAFAVLYDLHVDQVYSQAMAELQNPDDAQEVTQEVFAIAWRRRAKVQLVDGSALTWLLTTCRNVTANHLRAQRRRPVIGLIEERPPTLADTDRVEEQVDSRRLMERMERAVMAMPDLDREVYRAIIHRELSYEQTAAALGISVASVRKRLNRVRTRLRKSVGGEL</sequence>
<dbReference type="InterPro" id="IPR036388">
    <property type="entry name" value="WH-like_DNA-bd_sf"/>
</dbReference>
<protein>
    <submittedName>
        <fullName evidence="8">RNA polymerase ECF family sigma subunit</fullName>
    </submittedName>
</protein>
<dbReference type="Gene3D" id="1.10.1740.10">
    <property type="match status" value="1"/>
</dbReference>